<gene>
    <name evidence="7" type="primary">frp_2</name>
    <name evidence="7" type="ORF">PCLFYP37_02280</name>
</gene>
<keyword evidence="4" id="KW-0288">FMN</keyword>
<dbReference type="GO" id="GO:0016491">
    <property type="term" value="F:oxidoreductase activity"/>
    <property type="evidence" value="ECO:0007669"/>
    <property type="project" value="UniProtKB-KW"/>
</dbReference>
<dbReference type="CDD" id="cd02136">
    <property type="entry name" value="PnbA_NfnB-like"/>
    <property type="match status" value="1"/>
</dbReference>
<dbReference type="EMBL" id="CACRUT010000015">
    <property type="protein sequence ID" value="VYU24073.1"/>
    <property type="molecule type" value="Genomic_DNA"/>
</dbReference>
<dbReference type="Gene3D" id="3.40.109.10">
    <property type="entry name" value="NADH Oxidase"/>
    <property type="match status" value="1"/>
</dbReference>
<dbReference type="AlphaFoldDB" id="A0A6N3DF14"/>
<protein>
    <submittedName>
        <fullName evidence="7">NADPH-flavin oxidoreductase</fullName>
        <ecNumber evidence="7">1.6.99.-</ecNumber>
    </submittedName>
</protein>
<dbReference type="EC" id="1.6.99.-" evidence="7"/>
<comment type="similarity">
    <text evidence="2">Belongs to the nitroreductase family.</text>
</comment>
<evidence type="ECO:0000313" key="7">
    <source>
        <dbReference type="EMBL" id="VYU24073.1"/>
    </source>
</evidence>
<name>A0A6N3DF14_9BACT</name>
<dbReference type="RefSeq" id="WP_412442694.1">
    <property type="nucleotide sequence ID" value="NZ_CACRUT010000015.1"/>
</dbReference>
<keyword evidence="5 7" id="KW-0560">Oxidoreductase</keyword>
<accession>A0A6N3DF14</accession>
<feature type="domain" description="Nitroreductase" evidence="6">
    <location>
        <begin position="54"/>
        <end position="205"/>
    </location>
</feature>
<evidence type="ECO:0000259" key="6">
    <source>
        <dbReference type="Pfam" id="PF00881"/>
    </source>
</evidence>
<dbReference type="PANTHER" id="PTHR43673">
    <property type="entry name" value="NAD(P)H NITROREDUCTASE YDGI-RELATED"/>
    <property type="match status" value="1"/>
</dbReference>
<dbReference type="InterPro" id="IPR029479">
    <property type="entry name" value="Nitroreductase"/>
</dbReference>
<evidence type="ECO:0000256" key="3">
    <source>
        <dbReference type="ARBA" id="ARBA00022630"/>
    </source>
</evidence>
<dbReference type="Pfam" id="PF00881">
    <property type="entry name" value="Nitroreductase"/>
    <property type="match status" value="1"/>
</dbReference>
<dbReference type="PANTHER" id="PTHR43673:SF2">
    <property type="entry name" value="NITROREDUCTASE"/>
    <property type="match status" value="1"/>
</dbReference>
<dbReference type="PROSITE" id="PS51257">
    <property type="entry name" value="PROKAR_LIPOPROTEIN"/>
    <property type="match status" value="1"/>
</dbReference>
<evidence type="ECO:0000256" key="2">
    <source>
        <dbReference type="ARBA" id="ARBA00007118"/>
    </source>
</evidence>
<comment type="cofactor">
    <cofactor evidence="1">
        <name>FMN</name>
        <dbReference type="ChEBI" id="CHEBI:58210"/>
    </cofactor>
</comment>
<organism evidence="7">
    <name type="scientific">Paraprevotella clara</name>
    <dbReference type="NCBI Taxonomy" id="454154"/>
    <lineage>
        <taxon>Bacteria</taxon>
        <taxon>Pseudomonadati</taxon>
        <taxon>Bacteroidota</taxon>
        <taxon>Bacteroidia</taxon>
        <taxon>Bacteroidales</taxon>
        <taxon>Prevotellaceae</taxon>
        <taxon>Paraprevotella</taxon>
    </lineage>
</organism>
<sequence length="224" mass="24175">MNTLKNFAFGMCLCGTFGLGLTLWGSCTSSGGKTETVMSDSVDTEQGNAVVEAIMSRRSIRKYKDQPVEREKLETIVNCGINAPSGMNRQPWQVRVVDNADYINGITEVFKKANPKAAEEPGFKNMFRNAPAVIFIASPKDGSGQLDCGLLGENMVLAAQSLGLGTCCLGGPIAFMTGNQEAASYLERLQLPEDYVLLYAIAVGYPDESPAAKPRDAEKVKFVE</sequence>
<evidence type="ECO:0000256" key="5">
    <source>
        <dbReference type="ARBA" id="ARBA00023002"/>
    </source>
</evidence>
<dbReference type="SUPFAM" id="SSF55469">
    <property type="entry name" value="FMN-dependent nitroreductase-like"/>
    <property type="match status" value="1"/>
</dbReference>
<evidence type="ECO:0000256" key="4">
    <source>
        <dbReference type="ARBA" id="ARBA00022643"/>
    </source>
</evidence>
<dbReference type="InterPro" id="IPR000415">
    <property type="entry name" value="Nitroreductase-like"/>
</dbReference>
<evidence type="ECO:0000256" key="1">
    <source>
        <dbReference type="ARBA" id="ARBA00001917"/>
    </source>
</evidence>
<keyword evidence="3" id="KW-0285">Flavoprotein</keyword>
<proteinExistence type="inferred from homology"/>
<reference evidence="7" key="1">
    <citation type="submission" date="2019-11" db="EMBL/GenBank/DDBJ databases">
        <authorList>
            <person name="Feng L."/>
        </authorList>
    </citation>
    <scope>NUCLEOTIDE SEQUENCE</scope>
    <source>
        <strain evidence="7">PclaraLFYP37</strain>
    </source>
</reference>